<dbReference type="RefSeq" id="WP_110037023.1">
    <property type="nucleotide sequence ID" value="NZ_QGTL01000003.1"/>
</dbReference>
<sequence length="389" mass="42819">MEREQFVRTVLASVRDSGVEDAEYADDEFSVRLGTGRVIFLGNIFRECEHLDAAESQDRIDAFVAALTSSDEVPGDWESVRPLLRSVLRPVTLGQDGPRPLHRAAFPFVDEVVVVDLPRTRSFVSTTQPAEWGVDADQVFAAARSNLAALAQPGAPENLQVLRFFDAGDSYTASWLLVPGWLAGYAGGQFRPVAFIAENDSLLVVPDDPELLVGVFEMVEQQYRDAARPISPQGYTVNADGAVVPFDEAGEHPSMPLALRARAGLAATEYSIQTEYLNNTFEEYLELPELDIEPAYAASVNYEESTDGAFTSVVWGEGVEYLLPETDVVRFLRRDDAGEVELVCTVPFPTVVEVLGLTPLPTIEPTRFEARTWPTPEAMTRLTAADLER</sequence>
<protein>
    <recommendedName>
        <fullName evidence="3">DUF1444 family protein</fullName>
    </recommendedName>
</protein>
<gene>
    <name evidence="1" type="ORF">DFR69_103130</name>
</gene>
<accession>A0A317NRG2</accession>
<organism evidence="1 2">
    <name type="scientific">Nocardia neocaledoniensis</name>
    <dbReference type="NCBI Taxonomy" id="236511"/>
    <lineage>
        <taxon>Bacteria</taxon>
        <taxon>Bacillati</taxon>
        <taxon>Actinomycetota</taxon>
        <taxon>Actinomycetes</taxon>
        <taxon>Mycobacteriales</taxon>
        <taxon>Nocardiaceae</taxon>
        <taxon>Nocardia</taxon>
    </lineage>
</organism>
<name>A0A317NRG2_9NOCA</name>
<evidence type="ECO:0000313" key="2">
    <source>
        <dbReference type="Proteomes" id="UP000246410"/>
    </source>
</evidence>
<keyword evidence="2" id="KW-1185">Reference proteome</keyword>
<evidence type="ECO:0008006" key="3">
    <source>
        <dbReference type="Google" id="ProtNLM"/>
    </source>
</evidence>
<dbReference type="Proteomes" id="UP000246410">
    <property type="component" value="Unassembled WGS sequence"/>
</dbReference>
<evidence type="ECO:0000313" key="1">
    <source>
        <dbReference type="EMBL" id="PWV77532.1"/>
    </source>
</evidence>
<proteinExistence type="predicted"/>
<comment type="caution">
    <text evidence="1">The sequence shown here is derived from an EMBL/GenBank/DDBJ whole genome shotgun (WGS) entry which is preliminary data.</text>
</comment>
<reference evidence="1 2" key="1">
    <citation type="submission" date="2018-05" db="EMBL/GenBank/DDBJ databases">
        <title>Genomic Encyclopedia of Type Strains, Phase IV (KMG-IV): sequencing the most valuable type-strain genomes for metagenomic binning, comparative biology and taxonomic classification.</title>
        <authorList>
            <person name="Goeker M."/>
        </authorList>
    </citation>
    <scope>NUCLEOTIDE SEQUENCE [LARGE SCALE GENOMIC DNA]</scope>
    <source>
        <strain evidence="1 2">DSM 44717</strain>
    </source>
</reference>
<dbReference type="EMBL" id="QGTL01000003">
    <property type="protein sequence ID" value="PWV77532.1"/>
    <property type="molecule type" value="Genomic_DNA"/>
</dbReference>
<dbReference type="AlphaFoldDB" id="A0A317NRG2"/>